<name>A0A1H3FXP4_9RHOB</name>
<feature type="non-terminal residue" evidence="2">
    <location>
        <position position="1"/>
    </location>
</feature>
<dbReference type="Proteomes" id="UP000199118">
    <property type="component" value="Unassembled WGS sequence"/>
</dbReference>
<evidence type="ECO:0000313" key="3">
    <source>
        <dbReference type="Proteomes" id="UP000199118"/>
    </source>
</evidence>
<proteinExistence type="predicted"/>
<feature type="compositionally biased region" description="Basic and acidic residues" evidence="1">
    <location>
        <begin position="181"/>
        <end position="211"/>
    </location>
</feature>
<evidence type="ECO:0000256" key="1">
    <source>
        <dbReference type="SAM" id="MobiDB-lite"/>
    </source>
</evidence>
<keyword evidence="3" id="KW-1185">Reference proteome</keyword>
<organism evidence="2 3">
    <name type="scientific">Albimonas donghaensis</name>
    <dbReference type="NCBI Taxonomy" id="356660"/>
    <lineage>
        <taxon>Bacteria</taxon>
        <taxon>Pseudomonadati</taxon>
        <taxon>Pseudomonadota</taxon>
        <taxon>Alphaproteobacteria</taxon>
        <taxon>Rhodobacterales</taxon>
        <taxon>Paracoccaceae</taxon>
        <taxon>Albimonas</taxon>
    </lineage>
</organism>
<sequence length="246" mass="26669">GGASAGLNRPKTPCFRRSRAGEGAARPAGARGRVRRRDPEPALQGGRGLPCRRGESRHFRRRRSRGRKLRKLRPGGADRALDPAGRVCWADRREKDVQGRGERARGLSPRVSILGPGRIPISIRRADRPLASAPAIQTRTGRDGGPRATMRPRGRGLGPRPRAPHPAAGRAGRAGSGWREAAGRAKPQERGPDREASGPDRDQIVKDRGEMDPGSSGLSPNGLRRRKRTVSRPRRAGKLALPQCET</sequence>
<feature type="compositionally biased region" description="Basic and acidic residues" evidence="1">
    <location>
        <begin position="89"/>
        <end position="105"/>
    </location>
</feature>
<feature type="compositionally biased region" description="Basic residues" evidence="1">
    <location>
        <begin position="58"/>
        <end position="73"/>
    </location>
</feature>
<feature type="region of interest" description="Disordered" evidence="1">
    <location>
        <begin position="1"/>
        <end position="246"/>
    </location>
</feature>
<evidence type="ECO:0000313" key="2">
    <source>
        <dbReference type="EMBL" id="SDX94889.1"/>
    </source>
</evidence>
<feature type="compositionally biased region" description="Basic residues" evidence="1">
    <location>
        <begin position="223"/>
        <end position="237"/>
    </location>
</feature>
<feature type="compositionally biased region" description="Low complexity" evidence="1">
    <location>
        <begin position="21"/>
        <end position="31"/>
    </location>
</feature>
<gene>
    <name evidence="2" type="ORF">SAMN05444336_11444</name>
</gene>
<reference evidence="2 3" key="1">
    <citation type="submission" date="2016-10" db="EMBL/GenBank/DDBJ databases">
        <authorList>
            <person name="de Groot N.N."/>
        </authorList>
    </citation>
    <scope>NUCLEOTIDE SEQUENCE [LARGE SCALE GENOMIC DNA]</scope>
    <source>
        <strain evidence="2 3">DSM 17890</strain>
    </source>
</reference>
<protein>
    <submittedName>
        <fullName evidence="2">Uncharacterized protein</fullName>
    </submittedName>
</protein>
<dbReference type="EMBL" id="FNMZ01000014">
    <property type="protein sequence ID" value="SDX94889.1"/>
    <property type="molecule type" value="Genomic_DNA"/>
</dbReference>
<accession>A0A1H3FXP4</accession>
<feature type="compositionally biased region" description="Low complexity" evidence="1">
    <location>
        <begin position="165"/>
        <end position="180"/>
    </location>
</feature>
<dbReference type="AlphaFoldDB" id="A0A1H3FXP4"/>